<evidence type="ECO:0000313" key="2">
    <source>
        <dbReference type="EMBL" id="GFR40345.1"/>
    </source>
</evidence>
<feature type="coiled-coil region" evidence="1">
    <location>
        <begin position="69"/>
        <end position="173"/>
    </location>
</feature>
<keyword evidence="1" id="KW-0175">Coiled coil</keyword>
<feature type="non-terminal residue" evidence="2">
    <location>
        <position position="1"/>
    </location>
</feature>
<sequence>MSDVDEVEGGKWEAWNRLLAGVAGRISCGGFHEDDTLERVYDLAMELRDRLRYCQGRLRSVKQELAAAVGGARAERQEALLRLQELELEVARLGAAVQAQGMSLTAKESSTQSQAFENEHLRRRVALLESQLQRAEEDRLSSLSERNEALHHLDTVTRLLEESESRIAEAQAEQGGLLGELVATKERLAGMCGLGALYGAAREELGRLEGENAELRD</sequence>
<organism evidence="2 3">
    <name type="scientific">Astrephomene gubernaculifera</name>
    <dbReference type="NCBI Taxonomy" id="47775"/>
    <lineage>
        <taxon>Eukaryota</taxon>
        <taxon>Viridiplantae</taxon>
        <taxon>Chlorophyta</taxon>
        <taxon>core chlorophytes</taxon>
        <taxon>Chlorophyceae</taxon>
        <taxon>CS clade</taxon>
        <taxon>Chlamydomonadales</taxon>
        <taxon>Astrephomenaceae</taxon>
        <taxon>Astrephomene</taxon>
    </lineage>
</organism>
<dbReference type="AlphaFoldDB" id="A0AAD3DEK3"/>
<dbReference type="EMBL" id="BMAR01000001">
    <property type="protein sequence ID" value="GFR40345.1"/>
    <property type="molecule type" value="Genomic_DNA"/>
</dbReference>
<comment type="caution">
    <text evidence="2">The sequence shown here is derived from an EMBL/GenBank/DDBJ whole genome shotgun (WGS) entry which is preliminary data.</text>
</comment>
<proteinExistence type="predicted"/>
<dbReference type="Proteomes" id="UP001054857">
    <property type="component" value="Unassembled WGS sequence"/>
</dbReference>
<name>A0AAD3DEK3_9CHLO</name>
<reference evidence="2 3" key="1">
    <citation type="journal article" date="2021" name="Sci. Rep.">
        <title>Genome sequencing of the multicellular alga Astrephomene provides insights into convergent evolution of germ-soma differentiation.</title>
        <authorList>
            <person name="Yamashita S."/>
            <person name="Yamamoto K."/>
            <person name="Matsuzaki R."/>
            <person name="Suzuki S."/>
            <person name="Yamaguchi H."/>
            <person name="Hirooka S."/>
            <person name="Minakuchi Y."/>
            <person name="Miyagishima S."/>
            <person name="Kawachi M."/>
            <person name="Toyoda A."/>
            <person name="Nozaki H."/>
        </authorList>
    </citation>
    <scope>NUCLEOTIDE SEQUENCE [LARGE SCALE GENOMIC DNA]</scope>
    <source>
        <strain evidence="2 3">NIES-4017</strain>
    </source>
</reference>
<keyword evidence="3" id="KW-1185">Reference proteome</keyword>
<evidence type="ECO:0000313" key="3">
    <source>
        <dbReference type="Proteomes" id="UP001054857"/>
    </source>
</evidence>
<protein>
    <submittedName>
        <fullName evidence="2">Uncharacterized protein</fullName>
    </submittedName>
</protein>
<evidence type="ECO:0000256" key="1">
    <source>
        <dbReference type="SAM" id="Coils"/>
    </source>
</evidence>
<gene>
    <name evidence="2" type="ORF">Agub_g889</name>
</gene>
<accession>A0AAD3DEK3</accession>